<feature type="domain" description="CBS" evidence="6">
    <location>
        <begin position="360"/>
        <end position="425"/>
    </location>
</feature>
<accession>A0AA38HGW9</accession>
<keyword evidence="7" id="KW-0808">Transferase</keyword>
<dbReference type="GO" id="GO:0019887">
    <property type="term" value="F:protein kinase regulator activity"/>
    <property type="evidence" value="ECO:0007669"/>
    <property type="project" value="TreeGrafter"/>
</dbReference>
<feature type="domain" description="CBS" evidence="6">
    <location>
        <begin position="189"/>
        <end position="251"/>
    </location>
</feature>
<comment type="caution">
    <text evidence="7">The sequence shown here is derived from an EMBL/GenBank/DDBJ whole genome shotgun (WGS) entry which is preliminary data.</text>
</comment>
<gene>
    <name evidence="7" type="ORF">MKK02DRAFT_35051</name>
</gene>
<dbReference type="GO" id="GO:0019901">
    <property type="term" value="F:protein kinase binding"/>
    <property type="evidence" value="ECO:0007669"/>
    <property type="project" value="TreeGrafter"/>
</dbReference>
<dbReference type="SMART" id="SM00116">
    <property type="entry name" value="CBS"/>
    <property type="match status" value="4"/>
</dbReference>
<evidence type="ECO:0000256" key="4">
    <source>
        <dbReference type="PROSITE-ProRule" id="PRU00703"/>
    </source>
</evidence>
<dbReference type="Pfam" id="PF00571">
    <property type="entry name" value="CBS"/>
    <property type="match status" value="2"/>
</dbReference>
<dbReference type="InterPro" id="IPR050511">
    <property type="entry name" value="AMPK_gamma/SDS23_families"/>
</dbReference>
<dbReference type="GO" id="GO:0016208">
    <property type="term" value="F:AMP binding"/>
    <property type="evidence" value="ECO:0007669"/>
    <property type="project" value="TreeGrafter"/>
</dbReference>
<dbReference type="PANTHER" id="PTHR13780">
    <property type="entry name" value="AMP-ACTIVATED PROTEIN KINASE, GAMMA REGULATORY SUBUNIT"/>
    <property type="match status" value="1"/>
</dbReference>
<keyword evidence="8" id="KW-1185">Reference proteome</keyword>
<dbReference type="GO" id="GO:0005737">
    <property type="term" value="C:cytoplasm"/>
    <property type="evidence" value="ECO:0007669"/>
    <property type="project" value="TreeGrafter"/>
</dbReference>
<feature type="region of interest" description="Disordered" evidence="5">
    <location>
        <begin position="1"/>
        <end position="80"/>
    </location>
</feature>
<dbReference type="CDD" id="cd04618">
    <property type="entry name" value="CBS_euAMPK_gamma-like_repeat1"/>
    <property type="match status" value="1"/>
</dbReference>
<dbReference type="GO" id="GO:0031588">
    <property type="term" value="C:nucleotide-activated protein kinase complex"/>
    <property type="evidence" value="ECO:0007669"/>
    <property type="project" value="TreeGrafter"/>
</dbReference>
<feature type="domain" description="CBS" evidence="6">
    <location>
        <begin position="286"/>
        <end position="346"/>
    </location>
</feature>
<reference evidence="7" key="1">
    <citation type="journal article" date="2022" name="G3 (Bethesda)">
        <title>High quality genome of the basidiomycete yeast Dioszegia hungarica PDD-24b-2 isolated from cloud water.</title>
        <authorList>
            <person name="Jarrige D."/>
            <person name="Haridas S."/>
            <person name="Bleykasten-Grosshans C."/>
            <person name="Joly M."/>
            <person name="Nadalig T."/>
            <person name="Sancelme M."/>
            <person name="Vuilleumier S."/>
            <person name="Grigoriev I.V."/>
            <person name="Amato P."/>
            <person name="Bringel F."/>
        </authorList>
    </citation>
    <scope>NUCLEOTIDE SEQUENCE</scope>
    <source>
        <strain evidence="7">PDD-24b-2</strain>
    </source>
</reference>
<dbReference type="CDD" id="cd04641">
    <property type="entry name" value="CBS_euAMPK_gamma-like_repeat2"/>
    <property type="match status" value="1"/>
</dbReference>
<dbReference type="GeneID" id="77728273"/>
<evidence type="ECO:0000256" key="3">
    <source>
        <dbReference type="ARBA" id="ARBA00023122"/>
    </source>
</evidence>
<organism evidence="7 8">
    <name type="scientific">Dioszegia hungarica</name>
    <dbReference type="NCBI Taxonomy" id="4972"/>
    <lineage>
        <taxon>Eukaryota</taxon>
        <taxon>Fungi</taxon>
        <taxon>Dikarya</taxon>
        <taxon>Basidiomycota</taxon>
        <taxon>Agaricomycotina</taxon>
        <taxon>Tremellomycetes</taxon>
        <taxon>Tremellales</taxon>
        <taxon>Bulleribasidiaceae</taxon>
        <taxon>Dioszegia</taxon>
    </lineage>
</organism>
<dbReference type="PANTHER" id="PTHR13780:SF35">
    <property type="entry name" value="LD22662P"/>
    <property type="match status" value="1"/>
</dbReference>
<sequence length="463" mass="49861">MSAPNGAPTLAQPIPITSPPTSAVPASAPKAGSSVIPPFSPTPHHATSTSASASNTGSIARRPSRAQHPPMTATPPARPLSHEEALEALRAFLKERSSYDVFPVSFRLIVLDTQLKVKKALDVMLLYGVVSAPLWNTDTAKFAGMFTVQDVIHLIQYYYHNSSYESAAADVESFRLKSIREMEKAIQVPPPPLLSVHPLRPLYDACRFLIRTHARRLPLIDKDPQTDGEVVISVLTQYRVLKFIAMNCRDITQYLTLSVQELGIGTYISSPPTSNGDGENTNGSSHNPFHPIFTATMQTTVFDVVHMFSEQGISAVPIVDEDGKVLNLYETVDVITLVRNGAFQALDLNIAQALKQRAVDFPGVVTCSPRDSLAAVFSLIKIRRVHRLVVVQGADDPEPGKLVGVISLSDILRALIGTDVQPGKSGVGAELVDKALRAEAAETATPAEEGVPTPLGQSVDSAI</sequence>
<feature type="region of interest" description="Disordered" evidence="5">
    <location>
        <begin position="442"/>
        <end position="463"/>
    </location>
</feature>
<dbReference type="EMBL" id="JAKWFO010000001">
    <property type="protein sequence ID" value="KAI9639431.1"/>
    <property type="molecule type" value="Genomic_DNA"/>
</dbReference>
<evidence type="ECO:0000313" key="7">
    <source>
        <dbReference type="EMBL" id="KAI9639431.1"/>
    </source>
</evidence>
<dbReference type="GO" id="GO:0016301">
    <property type="term" value="F:kinase activity"/>
    <property type="evidence" value="ECO:0007669"/>
    <property type="project" value="UniProtKB-KW"/>
</dbReference>
<dbReference type="InterPro" id="IPR000644">
    <property type="entry name" value="CBS_dom"/>
</dbReference>
<dbReference type="GO" id="GO:0005634">
    <property type="term" value="C:nucleus"/>
    <property type="evidence" value="ECO:0007669"/>
    <property type="project" value="TreeGrafter"/>
</dbReference>
<evidence type="ECO:0000313" key="8">
    <source>
        <dbReference type="Proteomes" id="UP001164286"/>
    </source>
</evidence>
<evidence type="ECO:0000259" key="6">
    <source>
        <dbReference type="PROSITE" id="PS51371"/>
    </source>
</evidence>
<proteinExistence type="inferred from homology"/>
<dbReference type="PROSITE" id="PS51371">
    <property type="entry name" value="CBS"/>
    <property type="match status" value="4"/>
</dbReference>
<dbReference type="InterPro" id="IPR046342">
    <property type="entry name" value="CBS_dom_sf"/>
</dbReference>
<dbReference type="SUPFAM" id="SSF54631">
    <property type="entry name" value="CBS-domain pair"/>
    <property type="match status" value="2"/>
</dbReference>
<keyword evidence="7" id="KW-0418">Kinase</keyword>
<evidence type="ECO:0000256" key="2">
    <source>
        <dbReference type="ARBA" id="ARBA00022737"/>
    </source>
</evidence>
<feature type="domain" description="CBS" evidence="6">
    <location>
        <begin position="104"/>
        <end position="163"/>
    </location>
</feature>
<dbReference type="Gene3D" id="3.10.580.10">
    <property type="entry name" value="CBS-domain"/>
    <property type="match status" value="2"/>
</dbReference>
<name>A0AA38HGW9_9TREE</name>
<dbReference type="Proteomes" id="UP001164286">
    <property type="component" value="Unassembled WGS sequence"/>
</dbReference>
<protein>
    <submittedName>
        <fullName evidence="7">Snf1p protein kinase activator</fullName>
    </submittedName>
</protein>
<evidence type="ECO:0000256" key="1">
    <source>
        <dbReference type="ARBA" id="ARBA00006750"/>
    </source>
</evidence>
<feature type="compositionally biased region" description="Low complexity" evidence="5">
    <location>
        <begin position="42"/>
        <end position="60"/>
    </location>
</feature>
<comment type="similarity">
    <text evidence="1">Belongs to the 5'-AMP-activated protein kinase gamma subunit family.</text>
</comment>
<keyword evidence="3 4" id="KW-0129">CBS domain</keyword>
<feature type="compositionally biased region" description="Low complexity" evidence="5">
    <location>
        <begin position="442"/>
        <end position="454"/>
    </location>
</feature>
<keyword evidence="2" id="KW-0677">Repeat</keyword>
<dbReference type="AlphaFoldDB" id="A0AA38HGW9"/>
<feature type="compositionally biased region" description="Low complexity" evidence="5">
    <location>
        <begin position="13"/>
        <end position="29"/>
    </location>
</feature>
<dbReference type="RefSeq" id="XP_052949208.1">
    <property type="nucleotide sequence ID" value="XM_053089068.1"/>
</dbReference>
<evidence type="ECO:0000256" key="5">
    <source>
        <dbReference type="SAM" id="MobiDB-lite"/>
    </source>
</evidence>